<dbReference type="AlphaFoldDB" id="A0A6M0SQ00"/>
<dbReference type="Proteomes" id="UP000472355">
    <property type="component" value="Unassembled WGS sequence"/>
</dbReference>
<reference evidence="1 2" key="1">
    <citation type="submission" date="2019-02" db="EMBL/GenBank/DDBJ databases">
        <title>Genome sequencing of Clostridium botulinum clinical isolates.</title>
        <authorList>
            <person name="Brunt J."/>
            <person name="Van Vliet A.H.M."/>
            <person name="Stringer S.C."/>
            <person name="Grant K.A."/>
            <person name="Carter A.C."/>
            <person name="Peck M.W."/>
        </authorList>
    </citation>
    <scope>NUCLEOTIDE SEQUENCE [LARGE SCALE GENOMIC DNA]</scope>
    <source>
        <strain evidence="1 2">H113700579</strain>
    </source>
</reference>
<accession>A0A6M0SQ00</accession>
<name>A0A6M0SQ00_CLOBO</name>
<evidence type="ECO:0000313" key="1">
    <source>
        <dbReference type="EMBL" id="NFA43380.1"/>
    </source>
</evidence>
<sequence length="70" mass="8096">MRMYKTRVVFCNCDNCEIRLDGKLANVIELRLISPMVLCDECTDGLNRLIEQSLADGKIHTYISETRQVF</sequence>
<dbReference type="EMBL" id="SGKU01000037">
    <property type="protein sequence ID" value="NFA43380.1"/>
    <property type="molecule type" value="Genomic_DNA"/>
</dbReference>
<gene>
    <name evidence="1" type="ORF">EXM65_12560</name>
</gene>
<organism evidence="1 2">
    <name type="scientific">Clostridium botulinum</name>
    <dbReference type="NCBI Taxonomy" id="1491"/>
    <lineage>
        <taxon>Bacteria</taxon>
        <taxon>Bacillati</taxon>
        <taxon>Bacillota</taxon>
        <taxon>Clostridia</taxon>
        <taxon>Eubacteriales</taxon>
        <taxon>Clostridiaceae</taxon>
        <taxon>Clostridium</taxon>
    </lineage>
</organism>
<proteinExistence type="predicted"/>
<evidence type="ECO:0000313" key="2">
    <source>
        <dbReference type="Proteomes" id="UP000472355"/>
    </source>
</evidence>
<protein>
    <submittedName>
        <fullName evidence="1">Uncharacterized protein</fullName>
    </submittedName>
</protein>
<comment type="caution">
    <text evidence="1">The sequence shown here is derived from an EMBL/GenBank/DDBJ whole genome shotgun (WGS) entry which is preliminary data.</text>
</comment>